<dbReference type="Proteomes" id="UP000530928">
    <property type="component" value="Unassembled WGS sequence"/>
</dbReference>
<comment type="caution">
    <text evidence="9">The sequence shown here is derived from an EMBL/GenBank/DDBJ whole genome shotgun (WGS) entry which is preliminary data.</text>
</comment>
<gene>
    <name evidence="9" type="ORF">HNR30_007615</name>
</gene>
<protein>
    <recommendedName>
        <fullName evidence="3">beta-glucosidase</fullName>
        <ecNumber evidence="3">3.2.1.21</ecNumber>
    </recommendedName>
</protein>
<dbReference type="GO" id="GO:0008422">
    <property type="term" value="F:beta-glucosidase activity"/>
    <property type="evidence" value="ECO:0007669"/>
    <property type="project" value="UniProtKB-EC"/>
</dbReference>
<dbReference type="AlphaFoldDB" id="A0A7W0CRZ0"/>
<keyword evidence="6" id="KW-0326">Glycosidase</keyword>
<evidence type="ECO:0000313" key="9">
    <source>
        <dbReference type="EMBL" id="MBA2896224.1"/>
    </source>
</evidence>
<evidence type="ECO:0000256" key="6">
    <source>
        <dbReference type="ARBA" id="ARBA00023295"/>
    </source>
</evidence>
<dbReference type="SUPFAM" id="SSF52279">
    <property type="entry name" value="Beta-D-glucan exohydrolase, C-terminal domain"/>
    <property type="match status" value="1"/>
</dbReference>
<accession>A0A7W0CRZ0</accession>
<keyword evidence="4" id="KW-0732">Signal</keyword>
<dbReference type="PANTHER" id="PTHR30620">
    <property type="entry name" value="PERIPLASMIC BETA-GLUCOSIDASE-RELATED"/>
    <property type="match status" value="1"/>
</dbReference>
<organism evidence="9 10">
    <name type="scientific">Nonomuraea soli</name>
    <dbReference type="NCBI Taxonomy" id="1032476"/>
    <lineage>
        <taxon>Bacteria</taxon>
        <taxon>Bacillati</taxon>
        <taxon>Actinomycetota</taxon>
        <taxon>Actinomycetes</taxon>
        <taxon>Streptosporangiales</taxon>
        <taxon>Streptosporangiaceae</taxon>
        <taxon>Nonomuraea</taxon>
    </lineage>
</organism>
<dbReference type="Pfam" id="PF01915">
    <property type="entry name" value="Glyco_hydro_3_C"/>
    <property type="match status" value="1"/>
</dbReference>
<dbReference type="GO" id="GO:0009251">
    <property type="term" value="P:glucan catabolic process"/>
    <property type="evidence" value="ECO:0007669"/>
    <property type="project" value="TreeGrafter"/>
</dbReference>
<name>A0A7W0CRZ0_9ACTN</name>
<evidence type="ECO:0000256" key="4">
    <source>
        <dbReference type="ARBA" id="ARBA00022729"/>
    </source>
</evidence>
<evidence type="ECO:0000259" key="8">
    <source>
        <dbReference type="Pfam" id="PF01915"/>
    </source>
</evidence>
<evidence type="ECO:0000256" key="3">
    <source>
        <dbReference type="ARBA" id="ARBA00012744"/>
    </source>
</evidence>
<dbReference type="EMBL" id="JACDUR010000008">
    <property type="protein sequence ID" value="MBA2896224.1"/>
    <property type="molecule type" value="Genomic_DNA"/>
</dbReference>
<proteinExistence type="inferred from homology"/>
<dbReference type="Gene3D" id="3.20.20.300">
    <property type="entry name" value="Glycoside hydrolase, family 3, N-terminal domain"/>
    <property type="match status" value="1"/>
</dbReference>
<feature type="domain" description="Glycoside hydrolase family 3 N-terminal" evidence="7">
    <location>
        <begin position="20"/>
        <end position="114"/>
    </location>
</feature>
<dbReference type="Pfam" id="PF00933">
    <property type="entry name" value="Glyco_hydro_3"/>
    <property type="match status" value="1"/>
</dbReference>
<dbReference type="SUPFAM" id="SSF51445">
    <property type="entry name" value="(Trans)glycosidases"/>
    <property type="match status" value="1"/>
</dbReference>
<dbReference type="InterPro" id="IPR051915">
    <property type="entry name" value="Cellulose_Degrad_GH3"/>
</dbReference>
<dbReference type="InterPro" id="IPR036962">
    <property type="entry name" value="Glyco_hydro_3_N_sf"/>
</dbReference>
<keyword evidence="10" id="KW-1185">Reference proteome</keyword>
<dbReference type="RefSeq" id="WP_220134448.1">
    <property type="nucleotide sequence ID" value="NZ_BAABAM010000007.1"/>
</dbReference>
<reference evidence="9 10" key="1">
    <citation type="submission" date="2020-07" db="EMBL/GenBank/DDBJ databases">
        <title>Genomic Encyclopedia of Type Strains, Phase IV (KMG-IV): sequencing the most valuable type-strain genomes for metagenomic binning, comparative biology and taxonomic classification.</title>
        <authorList>
            <person name="Goeker M."/>
        </authorList>
    </citation>
    <scope>NUCLEOTIDE SEQUENCE [LARGE SCALE GENOMIC DNA]</scope>
    <source>
        <strain evidence="9 10">DSM 45533</strain>
    </source>
</reference>
<dbReference type="InterPro" id="IPR002772">
    <property type="entry name" value="Glyco_hydro_3_C"/>
</dbReference>
<keyword evidence="5" id="KW-0378">Hydrolase</keyword>
<dbReference type="InterPro" id="IPR001764">
    <property type="entry name" value="Glyco_hydro_3_N"/>
</dbReference>
<evidence type="ECO:0000256" key="5">
    <source>
        <dbReference type="ARBA" id="ARBA00022801"/>
    </source>
</evidence>
<evidence type="ECO:0000313" key="10">
    <source>
        <dbReference type="Proteomes" id="UP000530928"/>
    </source>
</evidence>
<dbReference type="InterPro" id="IPR036881">
    <property type="entry name" value="Glyco_hydro_3_C_sf"/>
</dbReference>
<evidence type="ECO:0000256" key="1">
    <source>
        <dbReference type="ARBA" id="ARBA00000448"/>
    </source>
</evidence>
<feature type="domain" description="Glycoside hydrolase family 3 C-terminal" evidence="8">
    <location>
        <begin position="233"/>
        <end position="317"/>
    </location>
</feature>
<dbReference type="EC" id="3.2.1.21" evidence="3"/>
<comment type="similarity">
    <text evidence="2">Belongs to the glycosyl hydrolase 3 family.</text>
</comment>
<evidence type="ECO:0000256" key="2">
    <source>
        <dbReference type="ARBA" id="ARBA00005336"/>
    </source>
</evidence>
<dbReference type="InterPro" id="IPR017853">
    <property type="entry name" value="GH"/>
</dbReference>
<comment type="catalytic activity">
    <reaction evidence="1">
        <text>Hydrolysis of terminal, non-reducing beta-D-glucosyl residues with release of beta-D-glucose.</text>
        <dbReference type="EC" id="3.2.1.21"/>
    </reaction>
</comment>
<dbReference type="Gene3D" id="3.40.50.1700">
    <property type="entry name" value="Glycoside hydrolase family 3 C-terminal domain"/>
    <property type="match status" value="1"/>
</dbReference>
<dbReference type="PANTHER" id="PTHR30620:SF16">
    <property type="entry name" value="LYSOSOMAL BETA GLUCOSIDASE"/>
    <property type="match status" value="1"/>
</dbReference>
<evidence type="ECO:0000259" key="7">
    <source>
        <dbReference type="Pfam" id="PF00933"/>
    </source>
</evidence>
<sequence>MPYYGMPVGTQYEEVGFGFSKGVITGLLRERYGFDGIVCTDWGLLTDAEIMGQEMPARAWGVEHLTPLERARKALEAGVDQFGGEQCPELIVELVRGGAVGQERIDASVRRLLREKFVLGLFDDPYVDPGRAKEIVGRDDFVQAGLEAQSASLTLLKNGPLPLAEGTAIYVEGIDAATASAYGKVVATPGEAQATLVRLSAPYEPREGGFEAFFHSGSLAFPRAEIDRLERLRPTVLGLHLERPAVFPEIDQACQAVLADYGARDDAFLDVVFGRRSPRGRLPFELPRSMAAVEASRPDVPGDTADPLYPYGHGLAY</sequence>